<dbReference type="PANTHER" id="PTHR30250:SF11">
    <property type="entry name" value="O-ANTIGEN TRANSPORTER-RELATED"/>
    <property type="match status" value="1"/>
</dbReference>
<dbReference type="InterPro" id="IPR050833">
    <property type="entry name" value="Poly_Biosynth_Transport"/>
</dbReference>
<dbReference type="Pfam" id="PF01943">
    <property type="entry name" value="Polysacc_synt"/>
    <property type="match status" value="1"/>
</dbReference>
<evidence type="ECO:0000256" key="6">
    <source>
        <dbReference type="SAM" id="Phobius"/>
    </source>
</evidence>
<evidence type="ECO:0000256" key="5">
    <source>
        <dbReference type="ARBA" id="ARBA00023136"/>
    </source>
</evidence>
<organism evidence="7">
    <name type="scientific">marine metagenome</name>
    <dbReference type="NCBI Taxonomy" id="408172"/>
    <lineage>
        <taxon>unclassified sequences</taxon>
        <taxon>metagenomes</taxon>
        <taxon>ecological metagenomes</taxon>
    </lineage>
</organism>
<reference evidence="7" key="1">
    <citation type="submission" date="2018-05" db="EMBL/GenBank/DDBJ databases">
        <authorList>
            <person name="Lanie J.A."/>
            <person name="Ng W.-L."/>
            <person name="Kazmierczak K.M."/>
            <person name="Andrzejewski T.M."/>
            <person name="Davidsen T.M."/>
            <person name="Wayne K.J."/>
            <person name="Tettelin H."/>
            <person name="Glass J.I."/>
            <person name="Rusch D."/>
            <person name="Podicherti R."/>
            <person name="Tsui H.-C.T."/>
            <person name="Winkler M.E."/>
        </authorList>
    </citation>
    <scope>NUCLEOTIDE SEQUENCE</scope>
</reference>
<gene>
    <name evidence="7" type="ORF">METZ01_LOCUS126468</name>
</gene>
<feature type="transmembrane region" description="Helical" evidence="6">
    <location>
        <begin position="84"/>
        <end position="104"/>
    </location>
</feature>
<feature type="transmembrane region" description="Helical" evidence="6">
    <location>
        <begin position="20"/>
        <end position="39"/>
    </location>
</feature>
<keyword evidence="2" id="KW-1003">Cell membrane</keyword>
<evidence type="ECO:0008006" key="8">
    <source>
        <dbReference type="Google" id="ProtNLM"/>
    </source>
</evidence>
<evidence type="ECO:0000256" key="1">
    <source>
        <dbReference type="ARBA" id="ARBA00004651"/>
    </source>
</evidence>
<feature type="transmembrane region" description="Helical" evidence="6">
    <location>
        <begin position="110"/>
        <end position="130"/>
    </location>
</feature>
<feature type="transmembrane region" description="Helical" evidence="6">
    <location>
        <begin position="364"/>
        <end position="383"/>
    </location>
</feature>
<name>A0A381Y9D7_9ZZZZ</name>
<feature type="transmembrane region" description="Helical" evidence="6">
    <location>
        <begin position="172"/>
        <end position="191"/>
    </location>
</feature>
<feature type="transmembrane region" description="Helical" evidence="6">
    <location>
        <begin position="212"/>
        <end position="233"/>
    </location>
</feature>
<feature type="transmembrane region" description="Helical" evidence="6">
    <location>
        <begin position="45"/>
        <end position="63"/>
    </location>
</feature>
<feature type="transmembrane region" description="Helical" evidence="6">
    <location>
        <begin position="253"/>
        <end position="273"/>
    </location>
</feature>
<dbReference type="EMBL" id="UINC01017686">
    <property type="protein sequence ID" value="SVA73614.1"/>
    <property type="molecule type" value="Genomic_DNA"/>
</dbReference>
<feature type="transmembrane region" description="Helical" evidence="6">
    <location>
        <begin position="142"/>
        <end position="166"/>
    </location>
</feature>
<sequence>MKKNHYSLLTDSAKYAITKVLPGIVGLISVILIVKIVGAEEYGKYSIVYSFILTLTAFCGGWLNQALLRYYPGNNDIKIENQAILGLLFSAISGLSILLGIYFIQIHNFFEYISIPLAIFFFIAVLFYQFQISIYRSQIRPNMVIVFSSIQSILSLIIPLFFIYYFGSEVKYIIIGLTIAYLGSTIKNIFFKSLSLKNIFKYKEKSNSILFELFKFGWPLSIWLTVSLALQFFDRFFISYYYDYTLTGVYAGFYDLVVRIFSILIFPITMAVHPRMMSLWNKSHHSDAISIWKMAMLIQIFIFTCICIIVQLFFEEISFCLIWIFSDLNPQYFHLLMPLLIGGFIWQFALLIHKPIELNQKTHFMLISIAISLIVNLCGNIIFLPKYGLIITAYTFILSGAVYIISSLILSFSFYKTLFIKRDHII</sequence>
<accession>A0A381Y9D7</accession>
<evidence type="ECO:0000256" key="3">
    <source>
        <dbReference type="ARBA" id="ARBA00022692"/>
    </source>
</evidence>
<protein>
    <recommendedName>
        <fullName evidence="8">Polysaccharide biosynthesis protein C-terminal domain-containing protein</fullName>
    </recommendedName>
</protein>
<feature type="transmembrane region" description="Helical" evidence="6">
    <location>
        <begin position="294"/>
        <end position="326"/>
    </location>
</feature>
<evidence type="ECO:0000256" key="2">
    <source>
        <dbReference type="ARBA" id="ARBA00022475"/>
    </source>
</evidence>
<dbReference type="GO" id="GO:0005886">
    <property type="term" value="C:plasma membrane"/>
    <property type="evidence" value="ECO:0007669"/>
    <property type="project" value="UniProtKB-SubCell"/>
</dbReference>
<dbReference type="PANTHER" id="PTHR30250">
    <property type="entry name" value="PST FAMILY PREDICTED COLANIC ACID TRANSPORTER"/>
    <property type="match status" value="1"/>
</dbReference>
<keyword evidence="3 6" id="KW-0812">Transmembrane</keyword>
<keyword evidence="4 6" id="KW-1133">Transmembrane helix</keyword>
<keyword evidence="5 6" id="KW-0472">Membrane</keyword>
<proteinExistence type="predicted"/>
<evidence type="ECO:0000313" key="7">
    <source>
        <dbReference type="EMBL" id="SVA73614.1"/>
    </source>
</evidence>
<evidence type="ECO:0000256" key="4">
    <source>
        <dbReference type="ARBA" id="ARBA00022989"/>
    </source>
</evidence>
<dbReference type="AlphaFoldDB" id="A0A381Y9D7"/>
<dbReference type="InterPro" id="IPR002797">
    <property type="entry name" value="Polysacc_synth"/>
</dbReference>
<feature type="transmembrane region" description="Helical" evidence="6">
    <location>
        <begin position="332"/>
        <end position="352"/>
    </location>
</feature>
<feature type="transmembrane region" description="Helical" evidence="6">
    <location>
        <begin position="389"/>
        <end position="415"/>
    </location>
</feature>
<comment type="subcellular location">
    <subcellularLocation>
        <location evidence="1">Cell membrane</location>
        <topology evidence="1">Multi-pass membrane protein</topology>
    </subcellularLocation>
</comment>